<evidence type="ECO:0000313" key="10">
    <source>
        <dbReference type="Proteomes" id="UP000515129"/>
    </source>
</evidence>
<dbReference type="CDD" id="cd00191">
    <property type="entry name" value="TY"/>
    <property type="match status" value="2"/>
</dbReference>
<dbReference type="RefSeq" id="XP_026137437.1">
    <property type="nucleotide sequence ID" value="XM_026281652.1"/>
</dbReference>
<evidence type="ECO:0000256" key="4">
    <source>
        <dbReference type="ARBA" id="ARBA00022737"/>
    </source>
</evidence>
<comment type="subcellular location">
    <subcellularLocation>
        <location evidence="1">Secreted</location>
        <location evidence="1">Extracellular space</location>
        <location evidence="1">Extracellular matrix</location>
    </subcellularLocation>
</comment>
<dbReference type="SUPFAM" id="SSF100895">
    <property type="entry name" value="Kazal-type serine protease inhibitors"/>
    <property type="match status" value="1"/>
</dbReference>
<dbReference type="InterPro" id="IPR019577">
    <property type="entry name" value="SPARC/Testican_Ca-bd-dom"/>
</dbReference>
<keyword evidence="2" id="KW-0964">Secreted</keyword>
<keyword evidence="4" id="KW-0677">Repeat</keyword>
<evidence type="ECO:0000256" key="2">
    <source>
        <dbReference type="ARBA" id="ARBA00022525"/>
    </source>
</evidence>
<dbReference type="GO" id="GO:0050840">
    <property type="term" value="F:extracellular matrix binding"/>
    <property type="evidence" value="ECO:0007669"/>
    <property type="project" value="TreeGrafter"/>
</dbReference>
<feature type="domain" description="Thyroglobulin type-1" evidence="9">
    <location>
        <begin position="88"/>
        <end position="155"/>
    </location>
</feature>
<feature type="chain" id="PRO_5028040771" evidence="8">
    <location>
        <begin position="23"/>
        <end position="428"/>
    </location>
</feature>
<dbReference type="SUPFAM" id="SSF47473">
    <property type="entry name" value="EF-hand"/>
    <property type="match status" value="1"/>
</dbReference>
<dbReference type="CDD" id="cd00104">
    <property type="entry name" value="KAZAL_FS"/>
    <property type="match status" value="1"/>
</dbReference>
<dbReference type="InterPro" id="IPR036857">
    <property type="entry name" value="Thyroglobulin_1_sf"/>
</dbReference>
<dbReference type="InterPro" id="IPR002350">
    <property type="entry name" value="Kazal_dom"/>
</dbReference>
<dbReference type="PROSITE" id="PS51162">
    <property type="entry name" value="THYROGLOBULIN_1_2"/>
    <property type="match status" value="2"/>
</dbReference>
<dbReference type="Pfam" id="PF07648">
    <property type="entry name" value="Kazal_2"/>
    <property type="match status" value="1"/>
</dbReference>
<feature type="disulfide bond" evidence="7">
    <location>
        <begin position="126"/>
        <end position="133"/>
    </location>
</feature>
<feature type="disulfide bond" evidence="7">
    <location>
        <begin position="262"/>
        <end position="269"/>
    </location>
</feature>
<dbReference type="Gene3D" id="1.10.238.10">
    <property type="entry name" value="EF-hand"/>
    <property type="match status" value="1"/>
</dbReference>
<dbReference type="GO" id="GO:0005615">
    <property type="term" value="C:extracellular space"/>
    <property type="evidence" value="ECO:0007669"/>
    <property type="project" value="TreeGrafter"/>
</dbReference>
<dbReference type="AlphaFoldDB" id="A0A6P6QVM2"/>
<dbReference type="InterPro" id="IPR051950">
    <property type="entry name" value="Dev_reg/Prot_inhib"/>
</dbReference>
<evidence type="ECO:0000256" key="3">
    <source>
        <dbReference type="ARBA" id="ARBA00022729"/>
    </source>
</evidence>
<dbReference type="KEGG" id="caua:113114718"/>
<gene>
    <name evidence="11" type="primary">LOC113114718</name>
</gene>
<comment type="caution">
    <text evidence="7">Lacks conserved residue(s) required for the propagation of feature annotation.</text>
</comment>
<dbReference type="SUPFAM" id="SSF57610">
    <property type="entry name" value="Thyroglobulin type-1 domain"/>
    <property type="match status" value="2"/>
</dbReference>
<accession>A0A6P6QVM2</accession>
<dbReference type="PANTHER" id="PTHR12352">
    <property type="entry name" value="SECRETED MODULAR CALCIUM-BINDING PROTEIN"/>
    <property type="match status" value="1"/>
</dbReference>
<keyword evidence="5 7" id="KW-1015">Disulfide bond</keyword>
<dbReference type="GeneID" id="113114718"/>
<keyword evidence="10" id="KW-1185">Reference proteome</keyword>
<dbReference type="InterPro" id="IPR000716">
    <property type="entry name" value="Thyroglobulin_1"/>
</dbReference>
<dbReference type="SMART" id="SM00211">
    <property type="entry name" value="TY"/>
    <property type="match status" value="2"/>
</dbReference>
<dbReference type="GO" id="GO:0008201">
    <property type="term" value="F:heparin binding"/>
    <property type="evidence" value="ECO:0007669"/>
    <property type="project" value="TreeGrafter"/>
</dbReference>
<evidence type="ECO:0000313" key="11">
    <source>
        <dbReference type="RefSeq" id="XP_026137437.1"/>
    </source>
</evidence>
<keyword evidence="6" id="KW-0325">Glycoprotein</keyword>
<dbReference type="Pfam" id="PF00086">
    <property type="entry name" value="Thyroglobulin_1"/>
    <property type="match status" value="2"/>
</dbReference>
<dbReference type="Pfam" id="PF10591">
    <property type="entry name" value="SPARC_Ca_bdg"/>
    <property type="match status" value="1"/>
</dbReference>
<dbReference type="PROSITE" id="PS00484">
    <property type="entry name" value="THYROGLOBULIN_1_1"/>
    <property type="match status" value="1"/>
</dbReference>
<protein>
    <submittedName>
        <fullName evidence="11">SPARC-related modular calcium-binding protein 1</fullName>
    </submittedName>
</protein>
<dbReference type="GO" id="GO:0005509">
    <property type="term" value="F:calcium ion binding"/>
    <property type="evidence" value="ECO:0007669"/>
    <property type="project" value="InterPro"/>
</dbReference>
<organism evidence="10 11">
    <name type="scientific">Carassius auratus</name>
    <name type="common">Goldfish</name>
    <dbReference type="NCBI Taxonomy" id="7957"/>
    <lineage>
        <taxon>Eukaryota</taxon>
        <taxon>Metazoa</taxon>
        <taxon>Chordata</taxon>
        <taxon>Craniata</taxon>
        <taxon>Vertebrata</taxon>
        <taxon>Euteleostomi</taxon>
        <taxon>Actinopterygii</taxon>
        <taxon>Neopterygii</taxon>
        <taxon>Teleostei</taxon>
        <taxon>Ostariophysi</taxon>
        <taxon>Cypriniformes</taxon>
        <taxon>Cyprinidae</taxon>
        <taxon>Cyprininae</taxon>
        <taxon>Carassius</taxon>
    </lineage>
</organism>
<dbReference type="GO" id="GO:0005604">
    <property type="term" value="C:basement membrane"/>
    <property type="evidence" value="ECO:0007669"/>
    <property type="project" value="TreeGrafter"/>
</dbReference>
<dbReference type="Gene3D" id="4.10.800.10">
    <property type="entry name" value="Thyroglobulin type-1"/>
    <property type="match status" value="2"/>
</dbReference>
<proteinExistence type="predicted"/>
<dbReference type="InterPro" id="IPR011992">
    <property type="entry name" value="EF-hand-dom_pair"/>
</dbReference>
<dbReference type="Proteomes" id="UP000515129">
    <property type="component" value="Chromosome 15"/>
</dbReference>
<feature type="signal peptide" evidence="8">
    <location>
        <begin position="1"/>
        <end position="22"/>
    </location>
</feature>
<name>A0A6P6QVM2_CARAU</name>
<feature type="domain" description="Thyroglobulin type-1" evidence="9">
    <location>
        <begin position="224"/>
        <end position="292"/>
    </location>
</feature>
<evidence type="ECO:0000256" key="8">
    <source>
        <dbReference type="SAM" id="SignalP"/>
    </source>
</evidence>
<evidence type="ECO:0000256" key="7">
    <source>
        <dbReference type="PROSITE-ProRule" id="PRU00500"/>
    </source>
</evidence>
<dbReference type="PANTHER" id="PTHR12352:SF13">
    <property type="entry name" value="SPARC-RELATED MODULAR CALCIUM-BINDING PROTEIN 1"/>
    <property type="match status" value="1"/>
</dbReference>
<sequence length="428" mass="47505">MLALMFTCRLLLIFLLSDSVKITDENQLLGLDKQWHQGCVLDCDGGHHQAVCGSNGRMYNSLCSFQRAQCINRQLRTAAVSTCTDALRSKCHLARSQALRASARSDSFAVFIPECKADGTFTEVQCHNQTGYCWCSSPDGIPVSGSSVLHLRPNCTGQMSDMARETEQRLAEAKRGVQWRSTPDPEQRSVLTTAGVTVPPFLLTILLNSDPNGNRSVRRPADTFKTCEHERTSMLAEATIQGSEERFIPECSADGKYRAVQCHSSTGYCWCVRVDSGRPIPGTSARNQLPDCSAQETHTLIINNSYTHTPLSGCPSVRKAEFITSLIQAFQQEVESGASYSQDRTPVVRPHVLSSPASFLSVQSVRLYFTLLDADADGLLSEREARPLRLLLRRTLRPRRCAKKFMQFCERNADRRLSAQELTSCLGI</sequence>
<keyword evidence="3 8" id="KW-0732">Signal</keyword>
<dbReference type="OrthoDB" id="5986054at2759"/>
<reference evidence="11" key="1">
    <citation type="submission" date="2025-08" db="UniProtKB">
        <authorList>
            <consortium name="RefSeq"/>
        </authorList>
    </citation>
    <scope>IDENTIFICATION</scope>
    <source>
        <strain evidence="11">Wakin</strain>
        <tissue evidence="11">Muscle</tissue>
    </source>
</reference>
<feature type="disulfide bond" evidence="7">
    <location>
        <begin position="135"/>
        <end position="155"/>
    </location>
</feature>
<evidence type="ECO:0000259" key="9">
    <source>
        <dbReference type="PROSITE" id="PS51162"/>
    </source>
</evidence>
<dbReference type="SMART" id="SM00280">
    <property type="entry name" value="KAZAL"/>
    <property type="match status" value="1"/>
</dbReference>
<evidence type="ECO:0000256" key="5">
    <source>
        <dbReference type="ARBA" id="ARBA00023157"/>
    </source>
</evidence>
<dbReference type="GO" id="GO:0030198">
    <property type="term" value="P:extracellular matrix organization"/>
    <property type="evidence" value="ECO:0007669"/>
    <property type="project" value="TreeGrafter"/>
</dbReference>
<dbReference type="InterPro" id="IPR036058">
    <property type="entry name" value="Kazal_dom_sf"/>
</dbReference>
<dbReference type="Gene3D" id="3.30.60.30">
    <property type="match status" value="1"/>
</dbReference>
<dbReference type="FunFam" id="4.10.800.10:FF:000004">
    <property type="entry name" value="SPARC-related modular calcium-binding protein 1"/>
    <property type="match status" value="1"/>
</dbReference>
<evidence type="ECO:0000256" key="1">
    <source>
        <dbReference type="ARBA" id="ARBA00004498"/>
    </source>
</evidence>
<evidence type="ECO:0000256" key="6">
    <source>
        <dbReference type="ARBA" id="ARBA00023180"/>
    </source>
</evidence>